<keyword evidence="2" id="KW-0732">Signal</keyword>
<keyword evidence="2" id="KW-0812">Transmembrane</keyword>
<evidence type="ECO:0000256" key="2">
    <source>
        <dbReference type="RuleBase" id="RU362097"/>
    </source>
</evidence>
<comment type="subcellular location">
    <subcellularLocation>
        <location evidence="2">Cell membrane</location>
        <topology evidence="2">Lipid-anchor</topology>
    </subcellularLocation>
</comment>
<dbReference type="GO" id="GO:0015562">
    <property type="term" value="F:efflux transmembrane transporter activity"/>
    <property type="evidence" value="ECO:0007669"/>
    <property type="project" value="InterPro"/>
</dbReference>
<evidence type="ECO:0000313" key="4">
    <source>
        <dbReference type="EMBL" id="TDN89846.1"/>
    </source>
</evidence>
<dbReference type="PANTHER" id="PTHR30203:SF33">
    <property type="entry name" value="BLR4455 PROTEIN"/>
    <property type="match status" value="1"/>
</dbReference>
<keyword evidence="3" id="KW-0175">Coiled coil</keyword>
<proteinExistence type="inferred from homology"/>
<organism evidence="4 5">
    <name type="scientific">Herminiimonas fonticola</name>
    <dbReference type="NCBI Taxonomy" id="303380"/>
    <lineage>
        <taxon>Bacteria</taxon>
        <taxon>Pseudomonadati</taxon>
        <taxon>Pseudomonadota</taxon>
        <taxon>Betaproteobacteria</taxon>
        <taxon>Burkholderiales</taxon>
        <taxon>Oxalobacteraceae</taxon>
        <taxon>Herminiimonas</taxon>
    </lineage>
</organism>
<dbReference type="Gene3D" id="1.20.1600.10">
    <property type="entry name" value="Outer membrane efflux proteins (OEP)"/>
    <property type="match status" value="1"/>
</dbReference>
<evidence type="ECO:0000313" key="5">
    <source>
        <dbReference type="Proteomes" id="UP000294737"/>
    </source>
</evidence>
<dbReference type="InterPro" id="IPR010131">
    <property type="entry name" value="MdtP/NodT-like"/>
</dbReference>
<dbReference type="Pfam" id="PF02321">
    <property type="entry name" value="OEP"/>
    <property type="match status" value="2"/>
</dbReference>
<dbReference type="NCBIfam" id="TIGR01845">
    <property type="entry name" value="outer_NodT"/>
    <property type="match status" value="1"/>
</dbReference>
<evidence type="ECO:0000256" key="1">
    <source>
        <dbReference type="ARBA" id="ARBA00007613"/>
    </source>
</evidence>
<dbReference type="InterPro" id="IPR003423">
    <property type="entry name" value="OMP_efflux"/>
</dbReference>
<evidence type="ECO:0000256" key="3">
    <source>
        <dbReference type="SAM" id="Coils"/>
    </source>
</evidence>
<comment type="caution">
    <text evidence="4">The sequence shown here is derived from an EMBL/GenBank/DDBJ whole genome shotgun (WGS) entry which is preliminary data.</text>
</comment>
<dbReference type="AlphaFoldDB" id="A0A4R6G5U9"/>
<name>A0A4R6G5U9_9BURK</name>
<dbReference type="PROSITE" id="PS51257">
    <property type="entry name" value="PROKAR_LIPOPROTEIN"/>
    <property type="match status" value="1"/>
</dbReference>
<feature type="chain" id="PRO_5021038568" evidence="2">
    <location>
        <begin position="35"/>
        <end position="479"/>
    </location>
</feature>
<keyword evidence="5" id="KW-1185">Reference proteome</keyword>
<keyword evidence="2" id="KW-1134">Transmembrane beta strand</keyword>
<keyword evidence="2" id="KW-0564">Palmitate</keyword>
<gene>
    <name evidence="4" type="ORF">EV677_1910</name>
</gene>
<dbReference type="SUPFAM" id="SSF56954">
    <property type="entry name" value="Outer membrane efflux proteins (OEP)"/>
    <property type="match status" value="1"/>
</dbReference>
<dbReference type="Proteomes" id="UP000294737">
    <property type="component" value="Unassembled WGS sequence"/>
</dbReference>
<protein>
    <submittedName>
        <fullName evidence="4">NodT family efflux transporter outer membrane factor (OMF) lipoprotein</fullName>
    </submittedName>
</protein>
<sequence length="479" mass="51106">MTVMTSRFNSTGFNFRRSRLALAVAVVLALSACAHNIDASKPDVEIPATWAEAAPAGVELQRDWWRGFGSEELSGLIDQSLAGSPDLIIAAERVTQAEIAARSAGASLFPLLTVSAGTETGQVKPGPTGSGWSRSESSGVALSVNYEVDVWGRVAATTKSANASLNASLYGLETVRLTLTTGVANAYFQILALRMQLQVAQENLAISEKLFAIVEARYRFGAASALDVSRQRSTVLAQRATIFPLQVQERQTVSALAILLGRQPQALQVAAQSLEVLAIPEVSAGLPSTLITRRPDVASVEAQLLAGSANVAAARAALLPTISLTGAAGNSSAALLSLGNPTYSVGIAASIVQTLFDGNRLRLQVETNESTRRQLAESYRRTVYTALKEVDDALGNATRNRDQEQAQIEIKKEALRALRLSELRYREGADDLNALLDAQRTLFTADDRLTQLKLLRLTGTTDVFKALGGGWDKSQVAAR</sequence>
<dbReference type="GO" id="GO:0005886">
    <property type="term" value="C:plasma membrane"/>
    <property type="evidence" value="ECO:0007669"/>
    <property type="project" value="UniProtKB-SubCell"/>
</dbReference>
<feature type="coiled-coil region" evidence="3">
    <location>
        <begin position="387"/>
        <end position="414"/>
    </location>
</feature>
<comment type="similarity">
    <text evidence="1 2">Belongs to the outer membrane factor (OMF) (TC 1.B.17) family.</text>
</comment>
<keyword evidence="2 4" id="KW-0449">Lipoprotein</keyword>
<reference evidence="4 5" key="1">
    <citation type="submission" date="2019-03" db="EMBL/GenBank/DDBJ databases">
        <title>Genomic Encyclopedia of Type Strains, Phase IV (KMG-IV): sequencing the most valuable type-strain genomes for metagenomic binning, comparative biology and taxonomic classification.</title>
        <authorList>
            <person name="Goeker M."/>
        </authorList>
    </citation>
    <scope>NUCLEOTIDE SEQUENCE [LARGE SCALE GENOMIC DNA]</scope>
    <source>
        <strain evidence="4 5">DSM 18555</strain>
    </source>
</reference>
<dbReference type="EMBL" id="SNWF01000005">
    <property type="protein sequence ID" value="TDN89846.1"/>
    <property type="molecule type" value="Genomic_DNA"/>
</dbReference>
<feature type="signal peptide" evidence="2">
    <location>
        <begin position="1"/>
        <end position="34"/>
    </location>
</feature>
<dbReference type="Gene3D" id="2.20.200.10">
    <property type="entry name" value="Outer membrane efflux proteins (OEP)"/>
    <property type="match status" value="1"/>
</dbReference>
<accession>A0A4R6G5U9</accession>
<keyword evidence="2" id="KW-0472">Membrane</keyword>
<dbReference type="PANTHER" id="PTHR30203">
    <property type="entry name" value="OUTER MEMBRANE CATION EFFLUX PROTEIN"/>
    <property type="match status" value="1"/>
</dbReference>